<dbReference type="InterPro" id="IPR000477">
    <property type="entry name" value="RT_dom"/>
</dbReference>
<accession>F0W4Z2</accession>
<evidence type="ECO:0000313" key="2">
    <source>
        <dbReference type="EMBL" id="CCA16182.1"/>
    </source>
</evidence>
<feature type="domain" description="Reverse transcriptase" evidence="1">
    <location>
        <begin position="1"/>
        <end position="128"/>
    </location>
</feature>
<protein>
    <submittedName>
        <fullName evidence="2">Pol putative</fullName>
    </submittedName>
</protein>
<dbReference type="EMBL" id="FR824064">
    <property type="protein sequence ID" value="CCA16182.1"/>
    <property type="molecule type" value="Genomic_DNA"/>
</dbReference>
<evidence type="ECO:0000259" key="1">
    <source>
        <dbReference type="PROSITE" id="PS50878"/>
    </source>
</evidence>
<dbReference type="AlphaFoldDB" id="F0W4Z2"/>
<dbReference type="Pfam" id="PF00078">
    <property type="entry name" value="RVT_1"/>
    <property type="match status" value="1"/>
</dbReference>
<reference evidence="2" key="2">
    <citation type="submission" date="2011-02" db="EMBL/GenBank/DDBJ databases">
        <authorList>
            <person name="MacLean D."/>
        </authorList>
    </citation>
    <scope>NUCLEOTIDE SEQUENCE</scope>
</reference>
<dbReference type="SUPFAM" id="SSF56672">
    <property type="entry name" value="DNA/RNA polymerases"/>
    <property type="match status" value="1"/>
</dbReference>
<sequence>MVNGHASPFFQLGSGVRQGDPLSPSLFVIFLEPMLAYLRAMTGHLGIPINHDAETHHLSAFADDVTGFLSDIGDAPKFLQHVWVYAQAVGLQLNPTKTQLFRFHPSAPSTVSDSMIAQDTVSYLGVLQHSQPSSTRRFTSIMTSLQSRLALWRYRAHTLRG</sequence>
<dbReference type="InterPro" id="IPR043502">
    <property type="entry name" value="DNA/RNA_pol_sf"/>
</dbReference>
<proteinExistence type="predicted"/>
<reference evidence="2" key="1">
    <citation type="journal article" date="2011" name="PLoS Biol.">
        <title>Gene gain and loss during evolution of obligate parasitism in the white rust pathogen of Arabidopsis thaliana.</title>
        <authorList>
            <person name="Kemen E."/>
            <person name="Gardiner A."/>
            <person name="Schultz-Larsen T."/>
            <person name="Kemen A.C."/>
            <person name="Balmuth A.L."/>
            <person name="Robert-Seilaniantz A."/>
            <person name="Bailey K."/>
            <person name="Holub E."/>
            <person name="Studholme D.J."/>
            <person name="Maclean D."/>
            <person name="Jones J.D."/>
        </authorList>
    </citation>
    <scope>NUCLEOTIDE SEQUENCE</scope>
</reference>
<dbReference type="PROSITE" id="PS50878">
    <property type="entry name" value="RT_POL"/>
    <property type="match status" value="1"/>
</dbReference>
<dbReference type="HOGENOM" id="CLU_1646803_0_0_1"/>
<organism evidence="2">
    <name type="scientific">Albugo laibachii Nc14</name>
    <dbReference type="NCBI Taxonomy" id="890382"/>
    <lineage>
        <taxon>Eukaryota</taxon>
        <taxon>Sar</taxon>
        <taxon>Stramenopiles</taxon>
        <taxon>Oomycota</taxon>
        <taxon>Peronosporomycetes</taxon>
        <taxon>Albuginales</taxon>
        <taxon>Albuginaceae</taxon>
        <taxon>Albugo</taxon>
    </lineage>
</organism>
<name>F0W4Z2_9STRA</name>
<gene>
    <name evidence="2" type="primary">AlNc14C19G1962</name>
    <name evidence="2" type="ORF">ALNC14_023250</name>
</gene>